<evidence type="ECO:0000313" key="3">
    <source>
        <dbReference type="EMBL" id="BBX97105.1"/>
    </source>
</evidence>
<feature type="transmembrane region" description="Helical" evidence="2">
    <location>
        <begin position="20"/>
        <end position="38"/>
    </location>
</feature>
<keyword evidence="2" id="KW-1133">Transmembrane helix</keyword>
<name>A0A7I7NKE2_9MYCO</name>
<sequence>MLRHPHWSTSRPPSVGPAVVPTLAMAVQIPIACAFRLASGKAALTRASEVTLAVAAPKPCTPRAMASIPNEGAKPQATDPAVNTETPVKYQRRRPKRSASVAADMMKTAMPRL</sequence>
<keyword evidence="2" id="KW-0812">Transmembrane</keyword>
<proteinExistence type="predicted"/>
<evidence type="ECO:0000256" key="1">
    <source>
        <dbReference type="SAM" id="MobiDB-lite"/>
    </source>
</evidence>
<dbReference type="Proteomes" id="UP000466396">
    <property type="component" value="Chromosome"/>
</dbReference>
<dbReference type="KEGG" id="mlj:MLAC_23990"/>
<gene>
    <name evidence="3" type="ORF">MLAC_23990</name>
</gene>
<organism evidence="3 4">
    <name type="scientific">Mycobacterium lacus</name>
    <dbReference type="NCBI Taxonomy" id="169765"/>
    <lineage>
        <taxon>Bacteria</taxon>
        <taxon>Bacillati</taxon>
        <taxon>Actinomycetota</taxon>
        <taxon>Actinomycetes</taxon>
        <taxon>Mycobacteriales</taxon>
        <taxon>Mycobacteriaceae</taxon>
        <taxon>Mycobacterium</taxon>
    </lineage>
</organism>
<dbReference type="EMBL" id="AP022581">
    <property type="protein sequence ID" value="BBX97105.1"/>
    <property type="molecule type" value="Genomic_DNA"/>
</dbReference>
<protein>
    <submittedName>
        <fullName evidence="3">Uncharacterized protein</fullName>
    </submittedName>
</protein>
<keyword evidence="4" id="KW-1185">Reference proteome</keyword>
<evidence type="ECO:0000313" key="4">
    <source>
        <dbReference type="Proteomes" id="UP000466396"/>
    </source>
</evidence>
<evidence type="ECO:0000256" key="2">
    <source>
        <dbReference type="SAM" id="Phobius"/>
    </source>
</evidence>
<keyword evidence="2" id="KW-0472">Membrane</keyword>
<accession>A0A7I7NKE2</accession>
<reference evidence="3 4" key="1">
    <citation type="journal article" date="2019" name="Emerg. Microbes Infect.">
        <title>Comprehensive subspecies identification of 175 nontuberculous mycobacteria species based on 7547 genomic profiles.</title>
        <authorList>
            <person name="Matsumoto Y."/>
            <person name="Kinjo T."/>
            <person name="Motooka D."/>
            <person name="Nabeya D."/>
            <person name="Jung N."/>
            <person name="Uechi K."/>
            <person name="Horii T."/>
            <person name="Iida T."/>
            <person name="Fujita J."/>
            <person name="Nakamura S."/>
        </authorList>
    </citation>
    <scope>NUCLEOTIDE SEQUENCE [LARGE SCALE GENOMIC DNA]</scope>
    <source>
        <strain evidence="3 4">JCM 15657</strain>
    </source>
</reference>
<dbReference type="AlphaFoldDB" id="A0A7I7NKE2"/>
<feature type="region of interest" description="Disordered" evidence="1">
    <location>
        <begin position="65"/>
        <end position="113"/>
    </location>
</feature>